<evidence type="ECO:0000256" key="3">
    <source>
        <dbReference type="ARBA" id="ARBA00022630"/>
    </source>
</evidence>
<dbReference type="SUPFAM" id="SSF55103">
    <property type="entry name" value="FAD-linked oxidases, C-terminal domain"/>
    <property type="match status" value="1"/>
</dbReference>
<dbReference type="InterPro" id="IPR016164">
    <property type="entry name" value="FAD-linked_Oxase-like_C"/>
</dbReference>
<dbReference type="InterPro" id="IPR036318">
    <property type="entry name" value="FAD-bd_PCMH-like_sf"/>
</dbReference>
<dbReference type="GO" id="GO:0008720">
    <property type="term" value="F:D-lactate dehydrogenase (NAD+) activity"/>
    <property type="evidence" value="ECO:0007669"/>
    <property type="project" value="TreeGrafter"/>
</dbReference>
<dbReference type="EMBL" id="FOYT01000003">
    <property type="protein sequence ID" value="SFR65838.1"/>
    <property type="molecule type" value="Genomic_DNA"/>
</dbReference>
<dbReference type="SUPFAM" id="SSF56176">
    <property type="entry name" value="FAD-binding/transporter-associated domain-like"/>
    <property type="match status" value="1"/>
</dbReference>
<evidence type="ECO:0000256" key="5">
    <source>
        <dbReference type="ARBA" id="ARBA00022946"/>
    </source>
</evidence>
<keyword evidence="10" id="KW-1185">Reference proteome</keyword>
<dbReference type="FunFam" id="3.30.70.2740:FF:000001">
    <property type="entry name" value="D-lactate dehydrogenase mitochondrial"/>
    <property type="match status" value="1"/>
</dbReference>
<dbReference type="STRING" id="553469.SAMN04487947_3209"/>
<dbReference type="Pfam" id="PF02913">
    <property type="entry name" value="FAD-oxidase_C"/>
    <property type="match status" value="1"/>
</dbReference>
<evidence type="ECO:0000313" key="9">
    <source>
        <dbReference type="EMBL" id="SFR65838.1"/>
    </source>
</evidence>
<evidence type="ECO:0000259" key="8">
    <source>
        <dbReference type="PROSITE" id="PS51387"/>
    </source>
</evidence>
<evidence type="ECO:0000313" key="10">
    <source>
        <dbReference type="Proteomes" id="UP000198531"/>
    </source>
</evidence>
<evidence type="ECO:0000256" key="6">
    <source>
        <dbReference type="ARBA" id="ARBA00023002"/>
    </source>
</evidence>
<keyword evidence="5" id="KW-0809">Transit peptide</keyword>
<reference evidence="10" key="1">
    <citation type="submission" date="2016-10" db="EMBL/GenBank/DDBJ databases">
        <authorList>
            <person name="Varghese N."/>
            <person name="Submissions S."/>
        </authorList>
    </citation>
    <scope>NUCLEOTIDE SEQUENCE [LARGE SCALE GENOMIC DNA]</scope>
    <source>
        <strain evidence="10">CGMCC 1.7736</strain>
    </source>
</reference>
<proteinExistence type="inferred from homology"/>
<dbReference type="InterPro" id="IPR016166">
    <property type="entry name" value="FAD-bd_PCMH"/>
</dbReference>
<comment type="cofactor">
    <cofactor evidence="1">
        <name>FAD</name>
        <dbReference type="ChEBI" id="CHEBI:57692"/>
    </cofactor>
</comment>
<dbReference type="Pfam" id="PF01565">
    <property type="entry name" value="FAD_binding_4"/>
    <property type="match status" value="1"/>
</dbReference>
<dbReference type="InterPro" id="IPR004113">
    <property type="entry name" value="FAD-bd_oxidored_4_C"/>
</dbReference>
<evidence type="ECO:0000256" key="4">
    <source>
        <dbReference type="ARBA" id="ARBA00022827"/>
    </source>
</evidence>
<dbReference type="PROSITE" id="PS51387">
    <property type="entry name" value="FAD_PCMH"/>
    <property type="match status" value="1"/>
</dbReference>
<dbReference type="InterPro" id="IPR016169">
    <property type="entry name" value="FAD-bd_PCMH_sub2"/>
</dbReference>
<organism evidence="9 10">
    <name type="scientific">Halogeometricum rufum</name>
    <dbReference type="NCBI Taxonomy" id="553469"/>
    <lineage>
        <taxon>Archaea</taxon>
        <taxon>Methanobacteriati</taxon>
        <taxon>Methanobacteriota</taxon>
        <taxon>Stenosarchaea group</taxon>
        <taxon>Halobacteria</taxon>
        <taxon>Halobacteriales</taxon>
        <taxon>Haloferacaceae</taxon>
        <taxon>Halogeometricum</taxon>
    </lineage>
</organism>
<dbReference type="GO" id="GO:0004458">
    <property type="term" value="F:D-lactate dehydrogenase (cytochrome) activity"/>
    <property type="evidence" value="ECO:0007669"/>
    <property type="project" value="UniProtKB-EC"/>
</dbReference>
<keyword evidence="6" id="KW-0560">Oxidoreductase</keyword>
<keyword evidence="4" id="KW-0274">FAD</keyword>
<dbReference type="PANTHER" id="PTHR11748:SF111">
    <property type="entry name" value="D-LACTATE DEHYDROGENASE, MITOCHONDRIAL-RELATED"/>
    <property type="match status" value="1"/>
</dbReference>
<evidence type="ECO:0000256" key="2">
    <source>
        <dbReference type="ARBA" id="ARBA00008000"/>
    </source>
</evidence>
<evidence type="ECO:0000256" key="7">
    <source>
        <dbReference type="ARBA" id="ARBA00038897"/>
    </source>
</evidence>
<gene>
    <name evidence="9" type="ORF">SAMN04487947_3209</name>
</gene>
<dbReference type="Gene3D" id="3.30.70.2740">
    <property type="match status" value="1"/>
</dbReference>
<protein>
    <recommendedName>
        <fullName evidence="7">D-lactate dehydrogenase (cytochrome)</fullName>
        <ecNumber evidence="7">1.1.2.4</ecNumber>
    </recommendedName>
</protein>
<keyword evidence="3" id="KW-0285">Flavoprotein</keyword>
<dbReference type="Gene3D" id="1.10.45.10">
    <property type="entry name" value="Vanillyl-alcohol Oxidase, Chain A, domain 4"/>
    <property type="match status" value="1"/>
</dbReference>
<accession>A0A1I6IGM3</accession>
<dbReference type="Gene3D" id="3.30.465.10">
    <property type="match status" value="1"/>
</dbReference>
<dbReference type="InterPro" id="IPR016171">
    <property type="entry name" value="Vanillyl_alc_oxidase_C-sub2"/>
</dbReference>
<dbReference type="Proteomes" id="UP000198531">
    <property type="component" value="Unassembled WGS sequence"/>
</dbReference>
<dbReference type="OrthoDB" id="26910at2157"/>
<dbReference type="EC" id="1.1.2.4" evidence="7"/>
<dbReference type="AlphaFoldDB" id="A0A1I6IGM3"/>
<dbReference type="GO" id="GO:0071949">
    <property type="term" value="F:FAD binding"/>
    <property type="evidence" value="ECO:0007669"/>
    <property type="project" value="InterPro"/>
</dbReference>
<feature type="domain" description="FAD-binding PCMH-type" evidence="8">
    <location>
        <begin position="36"/>
        <end position="214"/>
    </location>
</feature>
<comment type="similarity">
    <text evidence="2">Belongs to the FAD-binding oxidoreductase/transferase type 4 family.</text>
</comment>
<sequence>MPNWDCDFLATLELDGRVEFGVGERDRYAADASPHDPAEPDAVVHAASTEDVSAVLAAADDRGVPVTPWGGGSGLEGSAVPVEGGVVLTTRGIDHVDPRPSDLVATVGPGVVYDDLNDRLARHGLRFAPGISSGDLATVGGMVATNASGFNAVRYGETRDHVRRLEVVLADGTVLDCGTAAVKTSSGYSLVDLFVGSEGTLGVVTEVTLGLVGVPQEKRAALTTFPDERSAAEAVAEVIRYGVRPGALEFVGPTQAELIDAYSDAADLAPKPTLVVELHGNSAAGVEADLEFVREIFDDCGMDRWTEADRGEMDGVWAARRDALPAARAHREEWDVGVVGDVVVPISAYPDIVAAVEAAAADLDLLTPCVGHAGDGNLHYTPLVDPDDAEMVARVRELNERVVTTAIEMGGTATGEHGVGIGKRSYMDREHGAAVAVMRAIKDALDPNGTLNPGKMLPPE</sequence>
<name>A0A1I6IGM3_9EURY</name>
<dbReference type="RefSeq" id="WP_089809462.1">
    <property type="nucleotide sequence ID" value="NZ_FOYT01000003.1"/>
</dbReference>
<dbReference type="InterPro" id="IPR006094">
    <property type="entry name" value="Oxid_FAD_bind_N"/>
</dbReference>
<evidence type="ECO:0000256" key="1">
    <source>
        <dbReference type="ARBA" id="ARBA00001974"/>
    </source>
</evidence>
<dbReference type="PANTHER" id="PTHR11748">
    <property type="entry name" value="D-LACTATE DEHYDROGENASE"/>
    <property type="match status" value="1"/>
</dbReference>
<dbReference type="FunFam" id="1.10.45.10:FF:000001">
    <property type="entry name" value="D-lactate dehydrogenase mitochondrial"/>
    <property type="match status" value="1"/>
</dbReference>
<dbReference type="GO" id="GO:1903457">
    <property type="term" value="P:lactate catabolic process"/>
    <property type="evidence" value="ECO:0007669"/>
    <property type="project" value="TreeGrafter"/>
</dbReference>